<evidence type="ECO:0000256" key="1">
    <source>
        <dbReference type="SAM" id="MobiDB-lite"/>
    </source>
</evidence>
<dbReference type="InParanoid" id="A0A6J0PIA9"/>
<dbReference type="Proteomes" id="UP000504607">
    <property type="component" value="Chromosome 5"/>
</dbReference>
<evidence type="ECO:0000313" key="3">
    <source>
        <dbReference type="RefSeq" id="XP_019706003.1"/>
    </source>
</evidence>
<protein>
    <submittedName>
        <fullName evidence="3">Uncharacterized protein LOC109505818 isoform X1</fullName>
    </submittedName>
</protein>
<keyword evidence="2" id="KW-1185">Reference proteome</keyword>
<reference evidence="3" key="1">
    <citation type="submission" date="2025-08" db="UniProtKB">
        <authorList>
            <consortium name="RefSeq"/>
        </authorList>
    </citation>
    <scope>IDENTIFICATION</scope>
</reference>
<organism evidence="2 3">
    <name type="scientific">Elaeis guineensis var. tenera</name>
    <name type="common">Oil palm</name>
    <dbReference type="NCBI Taxonomy" id="51953"/>
    <lineage>
        <taxon>Eukaryota</taxon>
        <taxon>Viridiplantae</taxon>
        <taxon>Streptophyta</taxon>
        <taxon>Embryophyta</taxon>
        <taxon>Tracheophyta</taxon>
        <taxon>Spermatophyta</taxon>
        <taxon>Magnoliopsida</taxon>
        <taxon>Liliopsida</taxon>
        <taxon>Arecaceae</taxon>
        <taxon>Arecoideae</taxon>
        <taxon>Cocoseae</taxon>
        <taxon>Elaeidinae</taxon>
        <taxon>Elaeis</taxon>
    </lineage>
</organism>
<feature type="region of interest" description="Disordered" evidence="1">
    <location>
        <begin position="26"/>
        <end position="85"/>
    </location>
</feature>
<proteinExistence type="predicted"/>
<feature type="compositionally biased region" description="Basic and acidic residues" evidence="1">
    <location>
        <begin position="70"/>
        <end position="83"/>
    </location>
</feature>
<accession>A0A6J0PIA9</accession>
<gene>
    <name evidence="3" type="primary">LOC109505818</name>
</gene>
<dbReference type="RefSeq" id="XP_019706003.1">
    <property type="nucleotide sequence ID" value="XM_019850444.2"/>
</dbReference>
<evidence type="ECO:0000313" key="2">
    <source>
        <dbReference type="Proteomes" id="UP000504607"/>
    </source>
</evidence>
<sequence length="200" mass="21614">MPVLGRRRSVVKITDVTAAAAGTPSEAFPHSVLPYPPSIPNPTHVQPSPGSPSHATSLGIARASGGRQGSDGDGRGSHVESRARSLSSNTITLGCQRCSLWPCRSCRLKPERPSGAFPGCFGDHAALKEEMLEEMVAEEEVKDLINKGFYRRPGDRQISFLVVTSFSLKMIDVRIMADCKKLLLSEYLMSGSWFCGSAYS</sequence>
<dbReference type="AlphaFoldDB" id="A0A6J0PIA9"/>
<name>A0A6J0PIA9_ELAGV</name>
<feature type="compositionally biased region" description="Polar residues" evidence="1">
    <location>
        <begin position="41"/>
        <end position="56"/>
    </location>
</feature>